<proteinExistence type="predicted"/>
<evidence type="ECO:0000313" key="3">
    <source>
        <dbReference type="Proteomes" id="UP001302812"/>
    </source>
</evidence>
<feature type="region of interest" description="Disordered" evidence="1">
    <location>
        <begin position="284"/>
        <end position="304"/>
    </location>
</feature>
<evidence type="ECO:0000313" key="2">
    <source>
        <dbReference type="EMBL" id="KAK4111942.1"/>
    </source>
</evidence>
<sequence>MAGLIPLMLASSTRTSSDTASQLSSRRQSTAMISPTRTEPPRMRSPKRLSLYPPEPLPTLPDTKAEWKAIIAEVKKEYFAKRYRACSSRCLEVLGAVKDSSQVDPVYLIYLHFYAATSMEICARPLPSSSSLRTSLLKQARTHFDRAGSLISAAEKSVVARFRPYSATPSSSSACHSPAVSVSSQAWTSDTRVSSPTTSVFSFEDLSPRGQPPVKRVKKVSFSLPDNESIQMPEPIIRPDSPTLGFDDAYFQAGATRQALPDLPMPPPPPKFQEIELPLQTIPEDASESEPTSPPPTPSSSDEYDGHAFQVARSIDRCCEHLSGLRTQLVRHSTSLDQLLSASSFSPTDQQQQQQRDNLAGQPGKASSSSSSAEELRALDRRARIERLRKCGWQRKRFDARRYEELCEAAMAELN</sequence>
<accession>A0AAN6TCM9</accession>
<feature type="region of interest" description="Disordered" evidence="1">
    <location>
        <begin position="344"/>
        <end position="377"/>
    </location>
</feature>
<reference evidence="2" key="1">
    <citation type="journal article" date="2023" name="Mol. Phylogenet. Evol.">
        <title>Genome-scale phylogeny and comparative genomics of the fungal order Sordariales.</title>
        <authorList>
            <person name="Hensen N."/>
            <person name="Bonometti L."/>
            <person name="Westerberg I."/>
            <person name="Brannstrom I.O."/>
            <person name="Guillou S."/>
            <person name="Cros-Aarteil S."/>
            <person name="Calhoun S."/>
            <person name="Haridas S."/>
            <person name="Kuo A."/>
            <person name="Mondo S."/>
            <person name="Pangilinan J."/>
            <person name="Riley R."/>
            <person name="LaButti K."/>
            <person name="Andreopoulos B."/>
            <person name="Lipzen A."/>
            <person name="Chen C."/>
            <person name="Yan M."/>
            <person name="Daum C."/>
            <person name="Ng V."/>
            <person name="Clum A."/>
            <person name="Steindorff A."/>
            <person name="Ohm R.A."/>
            <person name="Martin F."/>
            <person name="Silar P."/>
            <person name="Natvig D.O."/>
            <person name="Lalanne C."/>
            <person name="Gautier V."/>
            <person name="Ament-Velasquez S.L."/>
            <person name="Kruys A."/>
            <person name="Hutchinson M.I."/>
            <person name="Powell A.J."/>
            <person name="Barry K."/>
            <person name="Miller A.N."/>
            <person name="Grigoriev I.V."/>
            <person name="Debuchy R."/>
            <person name="Gladieux P."/>
            <person name="Hiltunen Thoren M."/>
            <person name="Johannesson H."/>
        </authorList>
    </citation>
    <scope>NUCLEOTIDE SEQUENCE</scope>
    <source>
        <strain evidence="2">CBS 508.74</strain>
    </source>
</reference>
<name>A0AAN6TCM9_9PEZI</name>
<gene>
    <name evidence="2" type="ORF">N656DRAFT_131235</name>
</gene>
<dbReference type="GeneID" id="89932705"/>
<reference evidence="2" key="2">
    <citation type="submission" date="2023-05" db="EMBL/GenBank/DDBJ databases">
        <authorList>
            <consortium name="Lawrence Berkeley National Laboratory"/>
            <person name="Steindorff A."/>
            <person name="Hensen N."/>
            <person name="Bonometti L."/>
            <person name="Westerberg I."/>
            <person name="Brannstrom I.O."/>
            <person name="Guillou S."/>
            <person name="Cros-Aarteil S."/>
            <person name="Calhoun S."/>
            <person name="Haridas S."/>
            <person name="Kuo A."/>
            <person name="Mondo S."/>
            <person name="Pangilinan J."/>
            <person name="Riley R."/>
            <person name="Labutti K."/>
            <person name="Andreopoulos B."/>
            <person name="Lipzen A."/>
            <person name="Chen C."/>
            <person name="Yanf M."/>
            <person name="Daum C."/>
            <person name="Ng V."/>
            <person name="Clum A."/>
            <person name="Ohm R."/>
            <person name="Martin F."/>
            <person name="Silar P."/>
            <person name="Natvig D."/>
            <person name="Lalanne C."/>
            <person name="Gautier V."/>
            <person name="Ament-Velasquez S.L."/>
            <person name="Kruys A."/>
            <person name="Hutchinson M.I."/>
            <person name="Powell A.J."/>
            <person name="Barry K."/>
            <person name="Miller A.N."/>
            <person name="Grigoriev I.V."/>
            <person name="Debuchy R."/>
            <person name="Gladieux P."/>
            <person name="Thoren M.H."/>
            <person name="Johannesson H."/>
        </authorList>
    </citation>
    <scope>NUCLEOTIDE SEQUENCE</scope>
    <source>
        <strain evidence="2">CBS 508.74</strain>
    </source>
</reference>
<organism evidence="2 3">
    <name type="scientific">Canariomyces notabilis</name>
    <dbReference type="NCBI Taxonomy" id="2074819"/>
    <lineage>
        <taxon>Eukaryota</taxon>
        <taxon>Fungi</taxon>
        <taxon>Dikarya</taxon>
        <taxon>Ascomycota</taxon>
        <taxon>Pezizomycotina</taxon>
        <taxon>Sordariomycetes</taxon>
        <taxon>Sordariomycetidae</taxon>
        <taxon>Sordariales</taxon>
        <taxon>Chaetomiaceae</taxon>
        <taxon>Canariomyces</taxon>
    </lineage>
</organism>
<evidence type="ECO:0000256" key="1">
    <source>
        <dbReference type="SAM" id="MobiDB-lite"/>
    </source>
</evidence>
<dbReference type="EMBL" id="MU853344">
    <property type="protein sequence ID" value="KAK4111942.1"/>
    <property type="molecule type" value="Genomic_DNA"/>
</dbReference>
<protein>
    <submittedName>
        <fullName evidence="2">Uncharacterized protein</fullName>
    </submittedName>
</protein>
<dbReference type="AlphaFoldDB" id="A0AAN6TCM9"/>
<comment type="caution">
    <text evidence="2">The sequence shown here is derived from an EMBL/GenBank/DDBJ whole genome shotgun (WGS) entry which is preliminary data.</text>
</comment>
<feature type="compositionally biased region" description="Polar residues" evidence="1">
    <location>
        <begin position="22"/>
        <end position="37"/>
    </location>
</feature>
<dbReference type="Proteomes" id="UP001302812">
    <property type="component" value="Unassembled WGS sequence"/>
</dbReference>
<keyword evidence="3" id="KW-1185">Reference proteome</keyword>
<dbReference type="RefSeq" id="XP_064669512.1">
    <property type="nucleotide sequence ID" value="XM_064808582.1"/>
</dbReference>
<feature type="region of interest" description="Disordered" evidence="1">
    <location>
        <begin position="13"/>
        <end position="57"/>
    </location>
</feature>